<dbReference type="RefSeq" id="WP_184978516.1">
    <property type="nucleotide sequence ID" value="NZ_BAAALO010000028.1"/>
</dbReference>
<dbReference type="Proteomes" id="UP000555564">
    <property type="component" value="Unassembled WGS sequence"/>
</dbReference>
<feature type="region of interest" description="Disordered" evidence="1">
    <location>
        <begin position="37"/>
        <end position="61"/>
    </location>
</feature>
<feature type="compositionally biased region" description="Polar residues" evidence="1">
    <location>
        <begin position="44"/>
        <end position="61"/>
    </location>
</feature>
<protein>
    <submittedName>
        <fullName evidence="2">Uncharacterized protein</fullName>
    </submittedName>
</protein>
<keyword evidence="3" id="KW-1185">Reference proteome</keyword>
<evidence type="ECO:0000256" key="1">
    <source>
        <dbReference type="SAM" id="MobiDB-lite"/>
    </source>
</evidence>
<proteinExistence type="predicted"/>
<accession>A0A7X0M4H8</accession>
<sequence>MHVQAISLRVAAASDVYASTATPWRLSMSVGVRHPVSTGPGDGTVTSGSTVLQEENTLPPG</sequence>
<organism evidence="2 3">
    <name type="scientific">Sphaerisporangium rubeum</name>
    <dbReference type="NCBI Taxonomy" id="321317"/>
    <lineage>
        <taxon>Bacteria</taxon>
        <taxon>Bacillati</taxon>
        <taxon>Actinomycetota</taxon>
        <taxon>Actinomycetes</taxon>
        <taxon>Streptosporangiales</taxon>
        <taxon>Streptosporangiaceae</taxon>
        <taxon>Sphaerisporangium</taxon>
    </lineage>
</organism>
<comment type="caution">
    <text evidence="2">The sequence shown here is derived from an EMBL/GenBank/DDBJ whole genome shotgun (WGS) entry which is preliminary data.</text>
</comment>
<dbReference type="AlphaFoldDB" id="A0A7X0M4H8"/>
<reference evidence="2 3" key="1">
    <citation type="submission" date="2020-08" db="EMBL/GenBank/DDBJ databases">
        <title>Sequencing the genomes of 1000 actinobacteria strains.</title>
        <authorList>
            <person name="Klenk H.-P."/>
        </authorList>
    </citation>
    <scope>NUCLEOTIDE SEQUENCE [LARGE SCALE GENOMIC DNA]</scope>
    <source>
        <strain evidence="2 3">DSM 44936</strain>
    </source>
</reference>
<evidence type="ECO:0000313" key="2">
    <source>
        <dbReference type="EMBL" id="MBB6471275.1"/>
    </source>
</evidence>
<gene>
    <name evidence="2" type="ORF">BJ992_000706</name>
</gene>
<name>A0A7X0M4H8_9ACTN</name>
<evidence type="ECO:0000313" key="3">
    <source>
        <dbReference type="Proteomes" id="UP000555564"/>
    </source>
</evidence>
<dbReference type="EMBL" id="JACHIU010000001">
    <property type="protein sequence ID" value="MBB6471275.1"/>
    <property type="molecule type" value="Genomic_DNA"/>
</dbReference>